<dbReference type="Proteomes" id="UP000070560">
    <property type="component" value="Chromosome"/>
</dbReference>
<sequence>MEKKQFFSNTHPQLFKEVWQALKKGKKKNHPYWNYMVKSIEAHKEFIPFLEGKQKTLPLASPEPFLHLTLHTVVEELLDKNELSEVGYFYTIQKKRGLSHHEIVHMLGAILTTQLFTIFKEQKFDLGLYKQILKEYAHYPPEIFWEKIEEG</sequence>
<dbReference type="AlphaFoldDB" id="A0A7U4THR2"/>
<evidence type="ECO:0000313" key="2">
    <source>
        <dbReference type="Proteomes" id="UP000070560"/>
    </source>
</evidence>
<reference evidence="1 2" key="1">
    <citation type="submission" date="2015-10" db="EMBL/GenBank/DDBJ databases">
        <title>Candidatus Desulfofervidus auxilii, a hydrogenotrophic sulfate-reducing bacterium involved in the thermophilic anaerobic oxidation of methane.</title>
        <authorList>
            <person name="Krukenberg V."/>
            <person name="Richter M."/>
            <person name="Wegener G."/>
        </authorList>
    </citation>
    <scope>NUCLEOTIDE SEQUENCE [LARGE SCALE GENOMIC DNA]</scope>
    <source>
        <strain evidence="1 2">HS1</strain>
    </source>
</reference>
<organism evidence="1 2">
    <name type="scientific">Desulfofervidus auxilii</name>
    <dbReference type="NCBI Taxonomy" id="1621989"/>
    <lineage>
        <taxon>Bacteria</taxon>
        <taxon>Pseudomonadati</taxon>
        <taxon>Thermodesulfobacteriota</taxon>
        <taxon>Candidatus Desulfofervidia</taxon>
        <taxon>Candidatus Desulfofervidales</taxon>
        <taxon>Candidatus Desulfofervidaceae</taxon>
        <taxon>Candidatus Desulfofervidus</taxon>
    </lineage>
</organism>
<dbReference type="RefSeq" id="WP_066060898.1">
    <property type="nucleotide sequence ID" value="NZ_CP013015.1"/>
</dbReference>
<gene>
    <name evidence="1" type="ORF">HS1_000666</name>
</gene>
<dbReference type="Pfam" id="PF08897">
    <property type="entry name" value="DUF1841"/>
    <property type="match status" value="1"/>
</dbReference>
<accession>A0A7U4THR2</accession>
<name>A0A7U4THR2_DESA2</name>
<dbReference type="KEGG" id="daw:HS1_000666"/>
<proteinExistence type="predicted"/>
<dbReference type="EMBL" id="CP013015">
    <property type="protein sequence ID" value="AMM40471.1"/>
    <property type="molecule type" value="Genomic_DNA"/>
</dbReference>
<protein>
    <submittedName>
        <fullName evidence="1">Protein containing DUF1841</fullName>
    </submittedName>
</protein>
<keyword evidence="2" id="KW-1185">Reference proteome</keyword>
<evidence type="ECO:0000313" key="1">
    <source>
        <dbReference type="EMBL" id="AMM40471.1"/>
    </source>
</evidence>
<dbReference type="InterPro" id="IPR014993">
    <property type="entry name" value="DUF1841"/>
</dbReference>